<dbReference type="InterPro" id="IPR001387">
    <property type="entry name" value="Cro/C1-type_HTH"/>
</dbReference>
<dbReference type="SUPFAM" id="SSF47413">
    <property type="entry name" value="lambda repressor-like DNA-binding domains"/>
    <property type="match status" value="1"/>
</dbReference>
<proteinExistence type="predicted"/>
<dbReference type="InterPro" id="IPR010982">
    <property type="entry name" value="Lambda_DNA-bd_dom_sf"/>
</dbReference>
<feature type="domain" description="HTH cro/C1-type" evidence="2">
    <location>
        <begin position="13"/>
        <end position="68"/>
    </location>
</feature>
<evidence type="ECO:0000313" key="3">
    <source>
        <dbReference type="EMBL" id="TWU48945.1"/>
    </source>
</evidence>
<dbReference type="PROSITE" id="PS50943">
    <property type="entry name" value="HTH_CROC1"/>
    <property type="match status" value="1"/>
</dbReference>
<dbReference type="PANTHER" id="PTHR46558">
    <property type="entry name" value="TRACRIPTIONAL REGULATORY PROTEIN-RELATED-RELATED"/>
    <property type="match status" value="1"/>
</dbReference>
<dbReference type="EMBL" id="SJPW01000006">
    <property type="protein sequence ID" value="TWU48945.1"/>
    <property type="molecule type" value="Genomic_DNA"/>
</dbReference>
<evidence type="ECO:0000256" key="1">
    <source>
        <dbReference type="ARBA" id="ARBA00023125"/>
    </source>
</evidence>
<accession>A0A5C6EKF2</accession>
<reference evidence="3 4" key="1">
    <citation type="submission" date="2019-02" db="EMBL/GenBank/DDBJ databases">
        <title>Deep-cultivation of Planctomycetes and their phenomic and genomic characterization uncovers novel biology.</title>
        <authorList>
            <person name="Wiegand S."/>
            <person name="Jogler M."/>
            <person name="Boedeker C."/>
            <person name="Pinto D."/>
            <person name="Vollmers J."/>
            <person name="Rivas-Marin E."/>
            <person name="Kohn T."/>
            <person name="Peeters S.H."/>
            <person name="Heuer A."/>
            <person name="Rast P."/>
            <person name="Oberbeckmann S."/>
            <person name="Bunk B."/>
            <person name="Jeske O."/>
            <person name="Meyerdierks A."/>
            <person name="Storesund J.E."/>
            <person name="Kallscheuer N."/>
            <person name="Luecker S."/>
            <person name="Lage O.M."/>
            <person name="Pohl T."/>
            <person name="Merkel B.J."/>
            <person name="Hornburger P."/>
            <person name="Mueller R.-W."/>
            <person name="Bruemmer F."/>
            <person name="Labrenz M."/>
            <person name="Spormann A.M."/>
            <person name="Op Den Camp H."/>
            <person name="Overmann J."/>
            <person name="Amann R."/>
            <person name="Jetten M.S.M."/>
            <person name="Mascher T."/>
            <person name="Medema M.H."/>
            <person name="Devos D.P."/>
            <person name="Kaster A.-K."/>
            <person name="Ovreas L."/>
            <person name="Rohde M."/>
            <person name="Galperin M.Y."/>
            <person name="Jogler C."/>
        </authorList>
    </citation>
    <scope>NUCLEOTIDE SEQUENCE [LARGE SCALE GENOMIC DNA]</scope>
    <source>
        <strain evidence="3 4">Poly51</strain>
    </source>
</reference>
<protein>
    <submittedName>
        <fullName evidence="3">Helix-turn-helix protein</fullName>
    </submittedName>
</protein>
<keyword evidence="1" id="KW-0238">DNA-binding</keyword>
<dbReference type="SMART" id="SM00530">
    <property type="entry name" value="HTH_XRE"/>
    <property type="match status" value="1"/>
</dbReference>
<evidence type="ECO:0000313" key="4">
    <source>
        <dbReference type="Proteomes" id="UP000318288"/>
    </source>
</evidence>
<keyword evidence="4" id="KW-1185">Reference proteome</keyword>
<dbReference type="AlphaFoldDB" id="A0A5C6EKF2"/>
<comment type="caution">
    <text evidence="3">The sequence shown here is derived from an EMBL/GenBank/DDBJ whole genome shotgun (WGS) entry which is preliminary data.</text>
</comment>
<evidence type="ECO:0000259" key="2">
    <source>
        <dbReference type="PROSITE" id="PS50943"/>
    </source>
</evidence>
<dbReference type="GO" id="GO:0003677">
    <property type="term" value="F:DNA binding"/>
    <property type="evidence" value="ECO:0007669"/>
    <property type="project" value="UniProtKB-KW"/>
</dbReference>
<dbReference type="PANTHER" id="PTHR46558:SF4">
    <property type="entry name" value="DNA-BIDING PHAGE PROTEIN"/>
    <property type="match status" value="1"/>
</dbReference>
<dbReference type="RefSeq" id="WP_246114714.1">
    <property type="nucleotide sequence ID" value="NZ_SJPW01000006.1"/>
</dbReference>
<dbReference type="Pfam" id="PF01381">
    <property type="entry name" value="HTH_3"/>
    <property type="match status" value="1"/>
</dbReference>
<dbReference type="Proteomes" id="UP000318288">
    <property type="component" value="Unassembled WGS sequence"/>
</dbReference>
<gene>
    <name evidence="3" type="ORF">Poly51_48490</name>
</gene>
<dbReference type="CDD" id="cd00093">
    <property type="entry name" value="HTH_XRE"/>
    <property type="match status" value="1"/>
</dbReference>
<sequence length="73" mass="8029">MPRKPEPNLTNCVRELRGDTKGMTQQSLADAVSVTRQTIVAMETGTYTPSLALAIRIARVFDCGVEDVFTLDE</sequence>
<organism evidence="3 4">
    <name type="scientific">Rubripirellula tenax</name>
    <dbReference type="NCBI Taxonomy" id="2528015"/>
    <lineage>
        <taxon>Bacteria</taxon>
        <taxon>Pseudomonadati</taxon>
        <taxon>Planctomycetota</taxon>
        <taxon>Planctomycetia</taxon>
        <taxon>Pirellulales</taxon>
        <taxon>Pirellulaceae</taxon>
        <taxon>Rubripirellula</taxon>
    </lineage>
</organism>
<name>A0A5C6EKF2_9BACT</name>
<dbReference type="Gene3D" id="1.10.260.40">
    <property type="entry name" value="lambda repressor-like DNA-binding domains"/>
    <property type="match status" value="1"/>
</dbReference>